<accession>A0A319DV96</accession>
<dbReference type="AlphaFoldDB" id="A0A319DV96"/>
<dbReference type="OrthoDB" id="3549294at2759"/>
<keyword evidence="3" id="KW-1185">Reference proteome</keyword>
<gene>
    <name evidence="2" type="ORF">BO71DRAFT_480632</name>
</gene>
<evidence type="ECO:0000313" key="3">
    <source>
        <dbReference type="Proteomes" id="UP000247810"/>
    </source>
</evidence>
<dbReference type="EMBL" id="KZ825815">
    <property type="protein sequence ID" value="PYH98087.1"/>
    <property type="molecule type" value="Genomic_DNA"/>
</dbReference>
<dbReference type="VEuPathDB" id="FungiDB:BO71DRAFT_480632"/>
<protein>
    <submittedName>
        <fullName evidence="2">Uncharacterized protein</fullName>
    </submittedName>
</protein>
<organism evidence="2 3">
    <name type="scientific">Aspergillus ellipticus CBS 707.79</name>
    <dbReference type="NCBI Taxonomy" id="1448320"/>
    <lineage>
        <taxon>Eukaryota</taxon>
        <taxon>Fungi</taxon>
        <taxon>Dikarya</taxon>
        <taxon>Ascomycota</taxon>
        <taxon>Pezizomycotina</taxon>
        <taxon>Eurotiomycetes</taxon>
        <taxon>Eurotiomycetidae</taxon>
        <taxon>Eurotiales</taxon>
        <taxon>Aspergillaceae</taxon>
        <taxon>Aspergillus</taxon>
        <taxon>Aspergillus subgen. Circumdati</taxon>
    </lineage>
</organism>
<dbReference type="Proteomes" id="UP000247810">
    <property type="component" value="Unassembled WGS sequence"/>
</dbReference>
<evidence type="ECO:0000256" key="1">
    <source>
        <dbReference type="SAM" id="MobiDB-lite"/>
    </source>
</evidence>
<feature type="region of interest" description="Disordered" evidence="1">
    <location>
        <begin position="380"/>
        <end position="414"/>
    </location>
</feature>
<reference evidence="2 3" key="1">
    <citation type="submission" date="2018-02" db="EMBL/GenBank/DDBJ databases">
        <title>The genomes of Aspergillus section Nigri reveals drivers in fungal speciation.</title>
        <authorList>
            <consortium name="DOE Joint Genome Institute"/>
            <person name="Vesth T.C."/>
            <person name="Nybo J."/>
            <person name="Theobald S."/>
            <person name="Brandl J."/>
            <person name="Frisvad J.C."/>
            <person name="Nielsen K.F."/>
            <person name="Lyhne E.K."/>
            <person name="Kogle M.E."/>
            <person name="Kuo A."/>
            <person name="Riley R."/>
            <person name="Clum A."/>
            <person name="Nolan M."/>
            <person name="Lipzen A."/>
            <person name="Salamov A."/>
            <person name="Henrissat B."/>
            <person name="Wiebenga A."/>
            <person name="De vries R.P."/>
            <person name="Grigoriev I.V."/>
            <person name="Mortensen U.H."/>
            <person name="Andersen M.R."/>
            <person name="Baker S.E."/>
        </authorList>
    </citation>
    <scope>NUCLEOTIDE SEQUENCE [LARGE SCALE GENOMIC DNA]</scope>
    <source>
        <strain evidence="2 3">CBS 707.79</strain>
    </source>
</reference>
<evidence type="ECO:0000313" key="2">
    <source>
        <dbReference type="EMBL" id="PYH98087.1"/>
    </source>
</evidence>
<feature type="compositionally biased region" description="Basic and acidic residues" evidence="1">
    <location>
        <begin position="387"/>
        <end position="398"/>
    </location>
</feature>
<sequence>MARWWTAILAPRGGWKAVVRCTPKREFLAPWAVSRSCDTAFGVRYSRSSPSPASNPVSTPLSSDRAFDALAAFARLHGLESQFTIAFVMALTIPTHQHYRSSPKLPLPGGHNTKVNPPLDASPSTWTRLNSDLPYYMTLSCSPELHPILNEVLSGISSTTTTTHEHEELLAIIGVLRQPPLSAFWIGAIASGLGSEILRRVKEGQPPLHPLAYPWTGCAQGFMDLAGEGPYTTKDREFISRADAWRLMRLPSAEEDNSCFQGRPRTPWAPCGVSRTRDCALRITAHLGCERHEYRYECFVWEMGDGDVIRDYGCEEQVSLSLSERISDVGEVSGHFQKAALDQVASREVSLDVFRWFYDCGDGVPFEDVYRDDWSRDIWEDEDEGGVDDHEPDDRDSQRSYAKRHIPQSKDLVR</sequence>
<proteinExistence type="predicted"/>
<name>A0A319DV96_9EURO</name>